<organism evidence="1 2">
    <name type="scientific">Fluoribacter dumoffii</name>
    <dbReference type="NCBI Taxonomy" id="463"/>
    <lineage>
        <taxon>Bacteria</taxon>
        <taxon>Pseudomonadati</taxon>
        <taxon>Pseudomonadota</taxon>
        <taxon>Gammaproteobacteria</taxon>
        <taxon>Legionellales</taxon>
        <taxon>Legionellaceae</taxon>
        <taxon>Fluoribacter</taxon>
    </lineage>
</organism>
<dbReference type="SUPFAM" id="SSF56059">
    <property type="entry name" value="Glutathione synthetase ATP-binding domain-like"/>
    <property type="match status" value="1"/>
</dbReference>
<dbReference type="Proteomes" id="UP000254554">
    <property type="component" value="Unassembled WGS sequence"/>
</dbReference>
<evidence type="ECO:0000313" key="2">
    <source>
        <dbReference type="Proteomes" id="UP000254554"/>
    </source>
</evidence>
<dbReference type="GO" id="GO:0016874">
    <property type="term" value="F:ligase activity"/>
    <property type="evidence" value="ECO:0007669"/>
    <property type="project" value="UniProtKB-KW"/>
</dbReference>
<evidence type="ECO:0000313" key="1">
    <source>
        <dbReference type="EMBL" id="STO22164.1"/>
    </source>
</evidence>
<keyword evidence="1" id="KW-0436">Ligase</keyword>
<accession>A0A377GBQ8</accession>
<proteinExistence type="predicted"/>
<protein>
    <submittedName>
        <fullName evidence="1">Tubulin-tyrosine ligase family</fullName>
    </submittedName>
</protein>
<dbReference type="PANTHER" id="PTHR46069:SF1">
    <property type="entry name" value="CHROMOSOME UNDETERMINED SCAFFOLD_125, WHOLE GENOME SHOTGUN SEQUENCE"/>
    <property type="match status" value="1"/>
</dbReference>
<name>A0A377GBQ8_9GAMM</name>
<dbReference type="AlphaFoldDB" id="A0A377GBQ8"/>
<reference evidence="1 2" key="1">
    <citation type="submission" date="2018-06" db="EMBL/GenBank/DDBJ databases">
        <authorList>
            <consortium name="Pathogen Informatics"/>
            <person name="Doyle S."/>
        </authorList>
    </citation>
    <scope>NUCLEOTIDE SEQUENCE [LARGE SCALE GENOMIC DNA]</scope>
    <source>
        <strain evidence="1 2">NCTC11370</strain>
    </source>
</reference>
<dbReference type="PANTHER" id="PTHR46069">
    <property type="entry name" value="TUBULIN TYROSINE LIGASE"/>
    <property type="match status" value="1"/>
</dbReference>
<gene>
    <name evidence="1" type="ORF">NCTC11370_02249</name>
</gene>
<dbReference type="EMBL" id="UGGT01000001">
    <property type="protein sequence ID" value="STO22164.1"/>
    <property type="molecule type" value="Genomic_DNA"/>
</dbReference>
<dbReference type="Gene3D" id="3.30.470.20">
    <property type="entry name" value="ATP-grasp fold, B domain"/>
    <property type="match status" value="1"/>
</dbReference>
<keyword evidence="2" id="KW-1185">Reference proteome</keyword>
<dbReference type="Pfam" id="PF03133">
    <property type="entry name" value="TTL"/>
    <property type="match status" value="1"/>
</dbReference>
<dbReference type="InterPro" id="IPR004344">
    <property type="entry name" value="TTL/TTLL_fam"/>
</dbReference>
<sequence length="330" mass="38346">MNLYFLCGINVNLKVMRKFNLKINTPTHANLARFLQEEGWKPSKFSALASVNEKWLQFSTLVSNTLEYKHLLASFLQANHLGYLMPETFYIDDQIWPIVLDDITHSPYAHLPWILKPSMLNNGQHIHIFHDLNSIESHFLSHQRMGGPQVLQRYIVKPQLIQGPELGHKFSIRVLLVVSTHIGSALFPSGYLNIALKPYQENNFNQLEAHLTNEHLSDERMNVVQRLSDEIVIFQQYKMEIISTCQLLLKALKQQFVPVWQDKQPRIACFGVDFMVEAKGNKLWLLEANHGPCFPVDDSHPLFNSLYRPFWQQLIKRFIDLEPSIFISLD</sequence>
<dbReference type="PROSITE" id="PS51221">
    <property type="entry name" value="TTL"/>
    <property type="match status" value="1"/>
</dbReference>
<dbReference type="STRING" id="1094715.GCA_000236165_02093"/>